<accession>A0AAD9ILQ4</accession>
<dbReference type="AlphaFoldDB" id="A0AAD9ILQ4"/>
<evidence type="ECO:0000256" key="6">
    <source>
        <dbReference type="ARBA" id="ARBA00022833"/>
    </source>
</evidence>
<dbReference type="Pfam" id="PF00628">
    <property type="entry name" value="PHD"/>
    <property type="match status" value="1"/>
</dbReference>
<dbReference type="PROSITE" id="PS51038">
    <property type="entry name" value="BAH"/>
    <property type="match status" value="1"/>
</dbReference>
<keyword evidence="10" id="KW-0067">ATP-binding</keyword>
<keyword evidence="8 10" id="KW-0539">Nucleus</keyword>
<dbReference type="GO" id="GO:0005524">
    <property type="term" value="F:ATP binding"/>
    <property type="evidence" value="ECO:0007669"/>
    <property type="project" value="UniProtKB-KW"/>
</dbReference>
<dbReference type="InterPro" id="IPR050311">
    <property type="entry name" value="ORC1/CDC6"/>
</dbReference>
<dbReference type="EMBL" id="JASFZW010000004">
    <property type="protein sequence ID" value="KAK2078532.1"/>
    <property type="molecule type" value="Genomic_DNA"/>
</dbReference>
<comment type="similarity">
    <text evidence="2 10">Belongs to the ORC1 family.</text>
</comment>
<evidence type="ECO:0000256" key="9">
    <source>
        <dbReference type="PROSITE-ProRule" id="PRU00146"/>
    </source>
</evidence>
<organism evidence="14 15">
    <name type="scientific">Prototheca wickerhamii</name>
    <dbReference type="NCBI Taxonomy" id="3111"/>
    <lineage>
        <taxon>Eukaryota</taxon>
        <taxon>Viridiplantae</taxon>
        <taxon>Chlorophyta</taxon>
        <taxon>core chlorophytes</taxon>
        <taxon>Trebouxiophyceae</taxon>
        <taxon>Chlorellales</taxon>
        <taxon>Chlorellaceae</taxon>
        <taxon>Prototheca</taxon>
    </lineage>
</organism>
<keyword evidence="10" id="KW-0547">Nucleotide-binding</keyword>
<sequence>MTPPFAEDEEEVCAVCHEVEKGGSEMLECGRCLRGFHLCCLDPPLSAVPEDEWVCPDCAAGRKAPPCAGTTARARVLADNGLALARIDALWEVRSDAAAGRGKGRGKGRRAGPAEEAEYAATLRWYCIPEQTHVGRQAHHAAREVFLTHTRDVNDAATLLRHAHVLPAGEFWRAPPELGDDRFKRRSEFGAGASESEDEAWEPTSAALQLSSDDEEDPGTRSKSVYALWVEKGLVPHKNLRGYGTATARPRRQGGDDLLGTVGRSATEPLAVAAARRSASALTLAREALAPHAAPRRLPCRDKEREAVEAFVRAVLGQGAGKAEAAEEDKPRRPGVAERRRVAEDPSDQQNTGPFCSGGRCLYISGIPGTGKTATVREVMRSARQRAERGELAPFRFVEINGLRLPSPQHAYCALLEALTGERLGPASAAAALEAMFGGERGPRVKAVSAPRRPIIVLLDELDCLINRSQTVLYNMFDWPTRAGSRLSIIGIANTMDLPERLHPRIGSRLAGRRLPFQPYGRDQLETILRARLEGIDAFEPSALVLVSRRVANCSGDIRLALEICASGPPLERLLLAAAHLEARFSGRAEAELGAVGARLADLLAMAPRGLARAGGAPGAVLRAAQSLAAERLLLCDAPARRLRARVALNIPVPELLYVLTSDESLQWLSPLLGSAA</sequence>
<evidence type="ECO:0000256" key="5">
    <source>
        <dbReference type="ARBA" id="ARBA00022771"/>
    </source>
</evidence>
<dbReference type="GO" id="GO:0033314">
    <property type="term" value="P:mitotic DNA replication checkpoint signaling"/>
    <property type="evidence" value="ECO:0007669"/>
    <property type="project" value="TreeGrafter"/>
</dbReference>
<keyword evidence="7 10" id="KW-0238">DNA-binding</keyword>
<evidence type="ECO:0000313" key="15">
    <source>
        <dbReference type="Proteomes" id="UP001255856"/>
    </source>
</evidence>
<dbReference type="InterPro" id="IPR019787">
    <property type="entry name" value="Znf_PHD-finger"/>
</dbReference>
<feature type="domain" description="PHD-type" evidence="12">
    <location>
        <begin position="10"/>
        <end position="61"/>
    </location>
</feature>
<feature type="compositionally biased region" description="Basic and acidic residues" evidence="11">
    <location>
        <begin position="324"/>
        <end position="344"/>
    </location>
</feature>
<dbReference type="Proteomes" id="UP001255856">
    <property type="component" value="Unassembled WGS sequence"/>
</dbReference>
<dbReference type="SMART" id="SM00382">
    <property type="entry name" value="AAA"/>
    <property type="match status" value="1"/>
</dbReference>
<evidence type="ECO:0000256" key="11">
    <source>
        <dbReference type="SAM" id="MobiDB-lite"/>
    </source>
</evidence>
<comment type="subcellular location">
    <subcellularLocation>
        <location evidence="1 10">Nucleus</location>
    </subcellularLocation>
</comment>
<evidence type="ECO:0000313" key="14">
    <source>
        <dbReference type="EMBL" id="KAK2078532.1"/>
    </source>
</evidence>
<dbReference type="GO" id="GO:0005664">
    <property type="term" value="C:nuclear origin of replication recognition complex"/>
    <property type="evidence" value="ECO:0007669"/>
    <property type="project" value="TreeGrafter"/>
</dbReference>
<dbReference type="InterPro" id="IPR019786">
    <property type="entry name" value="Zinc_finger_PHD-type_CS"/>
</dbReference>
<dbReference type="PANTHER" id="PTHR10763">
    <property type="entry name" value="CELL DIVISION CONTROL PROTEIN 6-RELATED"/>
    <property type="match status" value="1"/>
</dbReference>
<dbReference type="InterPro" id="IPR001025">
    <property type="entry name" value="BAH_dom"/>
</dbReference>
<dbReference type="GO" id="GO:0003682">
    <property type="term" value="F:chromatin binding"/>
    <property type="evidence" value="ECO:0007669"/>
    <property type="project" value="InterPro"/>
</dbReference>
<dbReference type="GO" id="GO:0008270">
    <property type="term" value="F:zinc ion binding"/>
    <property type="evidence" value="ECO:0007669"/>
    <property type="project" value="UniProtKB-KW"/>
</dbReference>
<dbReference type="Gene3D" id="3.40.50.300">
    <property type="entry name" value="P-loop containing nucleotide triphosphate hydrolases"/>
    <property type="match status" value="1"/>
</dbReference>
<dbReference type="InterPro" id="IPR013083">
    <property type="entry name" value="Znf_RING/FYVE/PHD"/>
</dbReference>
<dbReference type="Gene3D" id="2.30.30.490">
    <property type="match status" value="1"/>
</dbReference>
<evidence type="ECO:0000256" key="1">
    <source>
        <dbReference type="ARBA" id="ARBA00004123"/>
    </source>
</evidence>
<dbReference type="SUPFAM" id="SSF57903">
    <property type="entry name" value="FYVE/PHD zinc finger"/>
    <property type="match status" value="1"/>
</dbReference>
<keyword evidence="4" id="KW-0479">Metal-binding</keyword>
<comment type="function">
    <text evidence="10">Component of the origin recognition complex (ORC) that binds origins of replication. DNA-binding is ATP-dependent, however specific DNA sequences that define origins of replication have not been identified so far. ORC is required to assemble the pre-replication complex necessary to initiate DNA replication.</text>
</comment>
<dbReference type="InterPro" id="IPR043151">
    <property type="entry name" value="BAH_sf"/>
</dbReference>
<dbReference type="InterPro" id="IPR011011">
    <property type="entry name" value="Znf_FYVE_PHD"/>
</dbReference>
<dbReference type="InterPro" id="IPR001965">
    <property type="entry name" value="Znf_PHD"/>
</dbReference>
<evidence type="ECO:0000256" key="8">
    <source>
        <dbReference type="ARBA" id="ARBA00023242"/>
    </source>
</evidence>
<reference evidence="14" key="1">
    <citation type="submission" date="2021-01" db="EMBL/GenBank/DDBJ databases">
        <authorList>
            <person name="Eckstrom K.M.E."/>
        </authorList>
    </citation>
    <scope>NUCLEOTIDE SEQUENCE</scope>
    <source>
        <strain evidence="14">UVCC 0001</strain>
    </source>
</reference>
<keyword evidence="6" id="KW-0862">Zinc</keyword>
<dbReference type="Gene3D" id="1.10.8.60">
    <property type="match status" value="1"/>
</dbReference>
<dbReference type="Gene3D" id="3.30.40.10">
    <property type="entry name" value="Zinc/RING finger domain, C3HC4 (zinc finger)"/>
    <property type="match status" value="1"/>
</dbReference>
<evidence type="ECO:0000256" key="7">
    <source>
        <dbReference type="ARBA" id="ARBA00023125"/>
    </source>
</evidence>
<dbReference type="CDD" id="cd00009">
    <property type="entry name" value="AAA"/>
    <property type="match status" value="1"/>
</dbReference>
<name>A0AAD9ILQ4_PROWI</name>
<dbReference type="InterPro" id="IPR003593">
    <property type="entry name" value="AAA+_ATPase"/>
</dbReference>
<dbReference type="InterPro" id="IPR003959">
    <property type="entry name" value="ATPase_AAA_core"/>
</dbReference>
<protein>
    <recommendedName>
        <fullName evidence="10">Origin recognition complex subunit 1</fullName>
    </recommendedName>
</protein>
<dbReference type="PROSITE" id="PS50016">
    <property type="entry name" value="ZF_PHD_2"/>
    <property type="match status" value="1"/>
</dbReference>
<comment type="subunit">
    <text evidence="10">Component of the origin recognition complex (ORC) composed of at least ORC1, ORC2, ORC3, ORC4, ORC5 and ORC6. ORC is regulated in a cell-cycle and development dependent manner. It is sequentially assembled at the exit from anaphase of mitosis and disassembled as cells enter S phase. Binds unmodified and methylated histone H3.</text>
</comment>
<evidence type="ECO:0000256" key="10">
    <source>
        <dbReference type="RuleBase" id="RU365058"/>
    </source>
</evidence>
<dbReference type="InterPro" id="IPR027417">
    <property type="entry name" value="P-loop_NTPase"/>
</dbReference>
<dbReference type="SMART" id="SM00249">
    <property type="entry name" value="PHD"/>
    <property type="match status" value="1"/>
</dbReference>
<evidence type="ECO:0000256" key="4">
    <source>
        <dbReference type="ARBA" id="ARBA00022723"/>
    </source>
</evidence>
<evidence type="ECO:0000259" key="12">
    <source>
        <dbReference type="PROSITE" id="PS50016"/>
    </source>
</evidence>
<evidence type="ECO:0000256" key="3">
    <source>
        <dbReference type="ARBA" id="ARBA00022705"/>
    </source>
</evidence>
<gene>
    <name evidence="14" type="ORF">QBZ16_003372</name>
</gene>
<feature type="region of interest" description="Disordered" evidence="11">
    <location>
        <begin position="190"/>
        <end position="221"/>
    </location>
</feature>
<proteinExistence type="inferred from homology"/>
<dbReference type="Pfam" id="PF00004">
    <property type="entry name" value="AAA"/>
    <property type="match status" value="1"/>
</dbReference>
<feature type="domain" description="BAH" evidence="13">
    <location>
        <begin position="82"/>
        <end position="200"/>
    </location>
</feature>
<keyword evidence="15" id="KW-1185">Reference proteome</keyword>
<evidence type="ECO:0000256" key="2">
    <source>
        <dbReference type="ARBA" id="ARBA00008398"/>
    </source>
</evidence>
<comment type="caution">
    <text evidence="14">The sequence shown here is derived from an EMBL/GenBank/DDBJ whole genome shotgun (WGS) entry which is preliminary data.</text>
</comment>
<dbReference type="PANTHER" id="PTHR10763:SF23">
    <property type="entry name" value="ORIGIN RECOGNITION COMPLEX SUBUNIT 1"/>
    <property type="match status" value="1"/>
</dbReference>
<keyword evidence="3 10" id="KW-0235">DNA replication</keyword>
<dbReference type="GO" id="GO:0016887">
    <property type="term" value="F:ATP hydrolysis activity"/>
    <property type="evidence" value="ECO:0007669"/>
    <property type="project" value="InterPro"/>
</dbReference>
<dbReference type="GO" id="GO:0006270">
    <property type="term" value="P:DNA replication initiation"/>
    <property type="evidence" value="ECO:0007669"/>
    <property type="project" value="TreeGrafter"/>
</dbReference>
<dbReference type="PROSITE" id="PS01359">
    <property type="entry name" value="ZF_PHD_1"/>
    <property type="match status" value="1"/>
</dbReference>
<feature type="region of interest" description="Disordered" evidence="11">
    <location>
        <begin position="320"/>
        <end position="354"/>
    </location>
</feature>
<dbReference type="GO" id="GO:0003688">
    <property type="term" value="F:DNA replication origin binding"/>
    <property type="evidence" value="ECO:0007669"/>
    <property type="project" value="TreeGrafter"/>
</dbReference>
<keyword evidence="5 9" id="KW-0863">Zinc-finger</keyword>
<dbReference type="SUPFAM" id="SSF52540">
    <property type="entry name" value="P-loop containing nucleoside triphosphate hydrolases"/>
    <property type="match status" value="1"/>
</dbReference>
<evidence type="ECO:0000259" key="13">
    <source>
        <dbReference type="PROSITE" id="PS51038"/>
    </source>
</evidence>